<evidence type="ECO:0000313" key="1">
    <source>
        <dbReference type="EMBL" id="KAK8219339.1"/>
    </source>
</evidence>
<protein>
    <submittedName>
        <fullName evidence="1">Uncharacterized protein</fullName>
    </submittedName>
</protein>
<name>A0ACC3SPL6_9PEZI</name>
<dbReference type="Proteomes" id="UP001320706">
    <property type="component" value="Unassembled WGS sequence"/>
</dbReference>
<evidence type="ECO:0000313" key="2">
    <source>
        <dbReference type="Proteomes" id="UP001320706"/>
    </source>
</evidence>
<comment type="caution">
    <text evidence="1">The sequence shown here is derived from an EMBL/GenBank/DDBJ whole genome shotgun (WGS) entry which is preliminary data.</text>
</comment>
<gene>
    <name evidence="1" type="ORF">M8818_001073</name>
</gene>
<keyword evidence="2" id="KW-1185">Reference proteome</keyword>
<dbReference type="EMBL" id="JAMKPW020000004">
    <property type="protein sequence ID" value="KAK8219339.1"/>
    <property type="molecule type" value="Genomic_DNA"/>
</dbReference>
<accession>A0ACC3SPL6</accession>
<organism evidence="1 2">
    <name type="scientific">Zalaria obscura</name>
    <dbReference type="NCBI Taxonomy" id="2024903"/>
    <lineage>
        <taxon>Eukaryota</taxon>
        <taxon>Fungi</taxon>
        <taxon>Dikarya</taxon>
        <taxon>Ascomycota</taxon>
        <taxon>Pezizomycotina</taxon>
        <taxon>Dothideomycetes</taxon>
        <taxon>Dothideomycetidae</taxon>
        <taxon>Dothideales</taxon>
        <taxon>Zalariaceae</taxon>
        <taxon>Zalaria</taxon>
    </lineage>
</organism>
<reference evidence="1" key="1">
    <citation type="submission" date="2024-02" db="EMBL/GenBank/DDBJ databases">
        <title>Metagenome Assembled Genome of Zalaria obscura JY119.</title>
        <authorList>
            <person name="Vighnesh L."/>
            <person name="Jagadeeshwari U."/>
            <person name="Venkata Ramana C."/>
            <person name="Sasikala C."/>
        </authorList>
    </citation>
    <scope>NUCLEOTIDE SEQUENCE</scope>
    <source>
        <strain evidence="1">JY119</strain>
    </source>
</reference>
<proteinExistence type="predicted"/>
<sequence>MVSTLIPPKIASPTGIGAAQDAVRMQRVVSFYERLPRGPAPEPQPKGLLQRYQARYFGKKASAMPLVHVIGTLVLLGYAQNYYFHLLLGNACSAVRQRKYCFMSPPSPSSRLVSNNDRDLSRAGTRTVMADQYTQNVVNNSQSVGDSSPIDATADQSTTAPVGNGQAPLPNLNSTQTSDVNSSSFPNGSNLAEAHPGPSVSPAQLDGRPPVPHDVTHAAGLEGTAAPQLKPGNGSFEPGARSSTPGTDEALQDGSIGSDTDTSRADSTEQGKDIQNRHLRSNSIKKPTSFKAVSVTKNFLAKTASVPPASKPGEKAVAPPPPKQFTDEELKQQYGIHLATRLQADESSGKSKWADIDEDEDDWAPEAEPHGFDAMPQPYPAREIAADTFDRSWREGERPGRELFNAQSNRYEPAPEHRRGSAKHDHTMRQPALLQRSSQTNASGPAEPSAAFQTSRSSGQMDGATWSRRRGSSVSGGSSLPPRRASIQRGSEASNDARNATVIGHDMAASPQAQTAQPATFGAQFPWQQQMPAPPPAGSETATSPSFEDEIARQKELMREKRDAAIKRRKEEEEREEAAKRERIRQKMEALGMAPLESKQEKPETPGPEKQVERQAQMDKAAKTAPSLEKGGVEDVAIPAQASASKSAELESQVQQQRQTRDNLTAQPSPGKEPNPAGPASSRLDAHATTHQLPPKPVESPQKSMRQQLSPNAPGRSPYKSQNQIPGLPTSSYSSPKEQKAQLSWKSPSLGGDLSAPWGNSGMTTHSTPGGNVWGPPSTTNSGIGNGVFNPHYSTMSPGHPQHRGGFGAPGFGRPHSNRLPSQPFTRPSISPDMHQPLSGDRQLQSDTLPSSDPHVMEPASTSQIDGVSPTPLPVRPAYQPTPIGPPQRRVPQVSRWNNFSAQAQARADAGEEPHGFRHAQEAAKPSGTTQQIWKEKYKQTAVQEDWLGGPRKIMVTEQLTHGGLPSEPQFTSTERGHSLAIGEERQLSGRENIVRLPNARGGYPRSTNGQSLLTAYQGNATASATLPLATSSAPQQSRFFPAQMYGGSPPPEEADHPVYDDGDVKHPRVSLPAPKPKVRLPPSQKSLDAQGSTAGVPQRYAFRPGAQPLVQSSDWQARFNGLFGKAQVAATTPPSPPKTPEKLQAFQPAAVTSSSKNAMDIAPARNAATVSLPTPSPPNGAVVQNSVVSKPSVNDIFDGELSFGSKPRVLFPRITQYQQTFPERLPLLGNSKNDLPFTKRIESQSKLAFLVAYDEGRPSNLVTVSIPYSNRPAKDMHYHRRYRRGIFQDRKVSTKFNKDKRNFSEPGYKNKPPKSASPVSSTKPTGSSSPRPNSGGATAAKRTTSYQKPQTPVAPEKPGIQVSNSYAALALEDEEAKEKKRRGWSRPSRARDSPARADA</sequence>